<evidence type="ECO:0000313" key="2">
    <source>
        <dbReference type="EMBL" id="MFC7371769.1"/>
    </source>
</evidence>
<reference evidence="3" key="1">
    <citation type="journal article" date="2019" name="Int. J. Syst. Evol. Microbiol.">
        <title>The Global Catalogue of Microorganisms (GCM) 10K type strain sequencing project: providing services to taxonomists for standard genome sequencing and annotation.</title>
        <authorList>
            <consortium name="The Broad Institute Genomics Platform"/>
            <consortium name="The Broad Institute Genome Sequencing Center for Infectious Disease"/>
            <person name="Wu L."/>
            <person name="Ma J."/>
        </authorList>
    </citation>
    <scope>NUCLEOTIDE SEQUENCE [LARGE SCALE GENOMIC DNA]</scope>
    <source>
        <strain evidence="3">NBRC 106396</strain>
    </source>
</reference>
<organism evidence="2 3">
    <name type="scientific">Fictibacillus iocasae</name>
    <dbReference type="NCBI Taxonomy" id="2715437"/>
    <lineage>
        <taxon>Bacteria</taxon>
        <taxon>Bacillati</taxon>
        <taxon>Bacillota</taxon>
        <taxon>Bacilli</taxon>
        <taxon>Bacillales</taxon>
        <taxon>Fictibacillaceae</taxon>
        <taxon>Fictibacillus</taxon>
    </lineage>
</organism>
<dbReference type="EMBL" id="JBHTCP010000014">
    <property type="protein sequence ID" value="MFC7371769.1"/>
    <property type="molecule type" value="Genomic_DNA"/>
</dbReference>
<comment type="caution">
    <text evidence="2">The sequence shown here is derived from an EMBL/GenBank/DDBJ whole genome shotgun (WGS) entry which is preliminary data.</text>
</comment>
<dbReference type="RefSeq" id="WP_379748675.1">
    <property type="nucleotide sequence ID" value="NZ_JBHTCP010000014.1"/>
</dbReference>
<accession>A0ABW2NUS5</accession>
<feature type="compositionally biased region" description="Basic and acidic residues" evidence="1">
    <location>
        <begin position="1"/>
        <end position="16"/>
    </location>
</feature>
<dbReference type="Proteomes" id="UP001596549">
    <property type="component" value="Unassembled WGS sequence"/>
</dbReference>
<gene>
    <name evidence="2" type="ORF">ACFQPF_08775</name>
</gene>
<feature type="region of interest" description="Disordered" evidence="1">
    <location>
        <begin position="1"/>
        <end position="45"/>
    </location>
</feature>
<proteinExistence type="predicted"/>
<protein>
    <recommendedName>
        <fullName evidence="4">DUF3941 domain-containing protein</fullName>
    </recommendedName>
</protein>
<evidence type="ECO:0008006" key="4">
    <source>
        <dbReference type="Google" id="ProtNLM"/>
    </source>
</evidence>
<keyword evidence="3" id="KW-1185">Reference proteome</keyword>
<sequence>MTAKRTSDNDKKRFDNQAENQLKNEAYEQNKASGKHSYSKKADHQ</sequence>
<name>A0ABW2NUS5_9BACL</name>
<evidence type="ECO:0000313" key="3">
    <source>
        <dbReference type="Proteomes" id="UP001596549"/>
    </source>
</evidence>
<evidence type="ECO:0000256" key="1">
    <source>
        <dbReference type="SAM" id="MobiDB-lite"/>
    </source>
</evidence>